<feature type="non-terminal residue" evidence="3">
    <location>
        <position position="64"/>
    </location>
</feature>
<organism evidence="3 4">
    <name type="scientific">Populus deltoides</name>
    <name type="common">Eastern poplar</name>
    <name type="synonym">Eastern cottonwood</name>
    <dbReference type="NCBI Taxonomy" id="3696"/>
    <lineage>
        <taxon>Eukaryota</taxon>
        <taxon>Viridiplantae</taxon>
        <taxon>Streptophyta</taxon>
        <taxon>Embryophyta</taxon>
        <taxon>Tracheophyta</taxon>
        <taxon>Spermatophyta</taxon>
        <taxon>Magnoliopsida</taxon>
        <taxon>eudicotyledons</taxon>
        <taxon>Gunneridae</taxon>
        <taxon>Pentapetalae</taxon>
        <taxon>rosids</taxon>
        <taxon>fabids</taxon>
        <taxon>Malpighiales</taxon>
        <taxon>Salicaceae</taxon>
        <taxon>Saliceae</taxon>
        <taxon>Populus</taxon>
    </lineage>
</organism>
<keyword evidence="2" id="KW-0812">Transmembrane</keyword>
<dbReference type="Proteomes" id="UP000807159">
    <property type="component" value="Chromosome 19"/>
</dbReference>
<protein>
    <submittedName>
        <fullName evidence="3">Uncharacterized protein</fullName>
    </submittedName>
</protein>
<comment type="caution">
    <text evidence="3">The sequence shown here is derived from an EMBL/GenBank/DDBJ whole genome shotgun (WGS) entry which is preliminary data.</text>
</comment>
<sequence>MHSNRVNYIYACVLLLILPLIRVRLVYTKKKWLSLVVGLGSGRSGAKLTKRATSGAEEEMARGC</sequence>
<gene>
    <name evidence="3" type="ORF">H0E87_031253</name>
</gene>
<name>A0A8T2WNE7_POPDE</name>
<evidence type="ECO:0000256" key="1">
    <source>
        <dbReference type="SAM" id="MobiDB-lite"/>
    </source>
</evidence>
<evidence type="ECO:0000313" key="4">
    <source>
        <dbReference type="Proteomes" id="UP000807159"/>
    </source>
</evidence>
<keyword evidence="2" id="KW-1133">Transmembrane helix</keyword>
<keyword evidence="2" id="KW-0472">Membrane</keyword>
<proteinExistence type="predicted"/>
<keyword evidence="4" id="KW-1185">Reference proteome</keyword>
<dbReference type="EMBL" id="JACEGQ020000019">
    <property type="protein sequence ID" value="KAH8481217.1"/>
    <property type="molecule type" value="Genomic_DNA"/>
</dbReference>
<evidence type="ECO:0000313" key="3">
    <source>
        <dbReference type="EMBL" id="KAH8481217.1"/>
    </source>
</evidence>
<feature type="transmembrane region" description="Helical" evidence="2">
    <location>
        <begin position="6"/>
        <end position="25"/>
    </location>
</feature>
<dbReference type="AlphaFoldDB" id="A0A8T2WNE7"/>
<feature type="region of interest" description="Disordered" evidence="1">
    <location>
        <begin position="43"/>
        <end position="64"/>
    </location>
</feature>
<reference evidence="3" key="1">
    <citation type="journal article" date="2021" name="J. Hered.">
        <title>Genome Assembly of Salicaceae Populus deltoides (Eastern Cottonwood) I-69 Based on Nanopore Sequencing and Hi-C Technologies.</title>
        <authorList>
            <person name="Bai S."/>
            <person name="Wu H."/>
            <person name="Zhang J."/>
            <person name="Pan Z."/>
            <person name="Zhao W."/>
            <person name="Li Z."/>
            <person name="Tong C."/>
        </authorList>
    </citation>
    <scope>NUCLEOTIDE SEQUENCE</scope>
    <source>
        <tissue evidence="3">Leaf</tissue>
    </source>
</reference>
<accession>A0A8T2WNE7</accession>
<evidence type="ECO:0000256" key="2">
    <source>
        <dbReference type="SAM" id="Phobius"/>
    </source>
</evidence>